<dbReference type="InterPro" id="IPR003593">
    <property type="entry name" value="AAA+_ATPase"/>
</dbReference>
<comment type="similarity">
    <text evidence="4">Belongs to the ABC transporter superfamily. Macrolide exporter (TC 3.A.1.122) family.</text>
</comment>
<dbReference type="GO" id="GO:0005524">
    <property type="term" value="F:ATP binding"/>
    <property type="evidence" value="ECO:0007669"/>
    <property type="project" value="UniProtKB-KW"/>
</dbReference>
<keyword evidence="2" id="KW-0547">Nucleotide-binding</keyword>
<dbReference type="GO" id="GO:0016887">
    <property type="term" value="F:ATP hydrolysis activity"/>
    <property type="evidence" value="ECO:0007669"/>
    <property type="project" value="InterPro"/>
</dbReference>
<dbReference type="PROSITE" id="PS50893">
    <property type="entry name" value="ABC_TRANSPORTER_2"/>
    <property type="match status" value="1"/>
</dbReference>
<dbReference type="GO" id="GO:0022857">
    <property type="term" value="F:transmembrane transporter activity"/>
    <property type="evidence" value="ECO:0007669"/>
    <property type="project" value="TreeGrafter"/>
</dbReference>
<dbReference type="CDD" id="cd03255">
    <property type="entry name" value="ABC_MJ0796_LolCDE_FtsE"/>
    <property type="match status" value="1"/>
</dbReference>
<dbReference type="OrthoDB" id="9802264at2"/>
<dbReference type="AlphaFoldDB" id="A0A1Y4DF87"/>
<name>A0A1Y4DF87_9BACT</name>
<dbReference type="FunFam" id="3.40.50.300:FF:000032">
    <property type="entry name" value="Export ABC transporter ATP-binding protein"/>
    <property type="match status" value="1"/>
</dbReference>
<evidence type="ECO:0000256" key="4">
    <source>
        <dbReference type="ARBA" id="ARBA00038388"/>
    </source>
</evidence>
<reference evidence="7" key="1">
    <citation type="submission" date="2017-04" db="EMBL/GenBank/DDBJ databases">
        <title>Function of individual gut microbiota members based on whole genome sequencing of pure cultures obtained from chicken caecum.</title>
        <authorList>
            <person name="Medvecky M."/>
            <person name="Cejkova D."/>
            <person name="Polansky O."/>
            <person name="Karasova D."/>
            <person name="Kubasova T."/>
            <person name="Cizek A."/>
            <person name="Rychlik I."/>
        </authorList>
    </citation>
    <scope>NUCLEOTIDE SEQUENCE [LARGE SCALE GENOMIC DNA]</scope>
    <source>
        <strain evidence="7">An273</strain>
    </source>
</reference>
<dbReference type="Gene3D" id="3.40.50.300">
    <property type="entry name" value="P-loop containing nucleotide triphosphate hydrolases"/>
    <property type="match status" value="1"/>
</dbReference>
<dbReference type="InterPro" id="IPR003439">
    <property type="entry name" value="ABC_transporter-like_ATP-bd"/>
</dbReference>
<evidence type="ECO:0000313" key="7">
    <source>
        <dbReference type="Proteomes" id="UP000196368"/>
    </source>
</evidence>
<keyword evidence="1" id="KW-0813">Transport</keyword>
<dbReference type="SUPFAM" id="SSF52540">
    <property type="entry name" value="P-loop containing nucleoside triphosphate hydrolases"/>
    <property type="match status" value="1"/>
</dbReference>
<dbReference type="Proteomes" id="UP000196368">
    <property type="component" value="Unassembled WGS sequence"/>
</dbReference>
<dbReference type="GO" id="GO:0098796">
    <property type="term" value="C:membrane protein complex"/>
    <property type="evidence" value="ECO:0007669"/>
    <property type="project" value="UniProtKB-ARBA"/>
</dbReference>
<organism evidence="6 7">
    <name type="scientific">Candidatus Avelusimicrobium gallicola</name>
    <dbReference type="NCBI Taxonomy" id="2562704"/>
    <lineage>
        <taxon>Bacteria</taxon>
        <taxon>Pseudomonadati</taxon>
        <taxon>Elusimicrobiota</taxon>
        <taxon>Elusimicrobia</taxon>
        <taxon>Elusimicrobiales</taxon>
        <taxon>Elusimicrobiaceae</taxon>
        <taxon>Candidatus Avelusimicrobium</taxon>
    </lineage>
</organism>
<evidence type="ECO:0000256" key="1">
    <source>
        <dbReference type="ARBA" id="ARBA00022448"/>
    </source>
</evidence>
<evidence type="ECO:0000256" key="2">
    <source>
        <dbReference type="ARBA" id="ARBA00022741"/>
    </source>
</evidence>
<evidence type="ECO:0000313" key="6">
    <source>
        <dbReference type="EMBL" id="OUO57312.1"/>
    </source>
</evidence>
<sequence>MMVIHCEHLVKIYQTAQSFRALDDVSLDIEKGDFISIMGPSGCGKSTLLNILGLLDEPTSGEYLLNGVKTARMPDRTRSHFRCTNIGFIFQSFNLMPRLSVLQNIALPMRYNSLIPRKEILPRARELLRRVGLEQKAGNTPLQLSGGQCQRVACARALANRPEIILADEPTGNLDSKSGAEILNLLQELNQNGLTIIMVTHDEKIAAGARRIIRMKDGKIV</sequence>
<dbReference type="InterPro" id="IPR017911">
    <property type="entry name" value="MacB-like_ATP-bd"/>
</dbReference>
<proteinExistence type="inferred from homology"/>
<dbReference type="SMART" id="SM00382">
    <property type="entry name" value="AAA"/>
    <property type="match status" value="1"/>
</dbReference>
<dbReference type="InterPro" id="IPR027417">
    <property type="entry name" value="P-loop_NTPase"/>
</dbReference>
<dbReference type="GO" id="GO:0005886">
    <property type="term" value="C:plasma membrane"/>
    <property type="evidence" value="ECO:0007669"/>
    <property type="project" value="TreeGrafter"/>
</dbReference>
<accession>A0A1Y4DF87</accession>
<keyword evidence="3" id="KW-0067">ATP-binding</keyword>
<protein>
    <recommendedName>
        <fullName evidence="5">ABC transporter domain-containing protein</fullName>
    </recommendedName>
</protein>
<dbReference type="Pfam" id="PF00005">
    <property type="entry name" value="ABC_tran"/>
    <property type="match status" value="1"/>
</dbReference>
<dbReference type="InterPro" id="IPR015854">
    <property type="entry name" value="ABC_transpr_LolD-like"/>
</dbReference>
<feature type="domain" description="ABC transporter" evidence="5">
    <location>
        <begin position="4"/>
        <end position="221"/>
    </location>
</feature>
<dbReference type="PANTHER" id="PTHR24220:SF86">
    <property type="entry name" value="ABC TRANSPORTER ABCH.1"/>
    <property type="match status" value="1"/>
</dbReference>
<keyword evidence="7" id="KW-1185">Reference proteome</keyword>
<dbReference type="EMBL" id="NFJD01000001">
    <property type="protein sequence ID" value="OUO57312.1"/>
    <property type="molecule type" value="Genomic_DNA"/>
</dbReference>
<dbReference type="PANTHER" id="PTHR24220">
    <property type="entry name" value="IMPORT ATP-BINDING PROTEIN"/>
    <property type="match status" value="1"/>
</dbReference>
<evidence type="ECO:0000256" key="3">
    <source>
        <dbReference type="ARBA" id="ARBA00022840"/>
    </source>
</evidence>
<comment type="caution">
    <text evidence="6">The sequence shown here is derived from an EMBL/GenBank/DDBJ whole genome shotgun (WGS) entry which is preliminary data.</text>
</comment>
<evidence type="ECO:0000259" key="5">
    <source>
        <dbReference type="PROSITE" id="PS50893"/>
    </source>
</evidence>
<gene>
    <name evidence="6" type="ORF">B5F75_00610</name>
</gene>